<evidence type="ECO:0000313" key="2">
    <source>
        <dbReference type="EMBL" id="KIM91234.1"/>
    </source>
</evidence>
<feature type="compositionally biased region" description="Basic residues" evidence="1">
    <location>
        <begin position="196"/>
        <end position="223"/>
    </location>
</feature>
<organism evidence="2 3">
    <name type="scientific">Piloderma croceum (strain F 1598)</name>
    <dbReference type="NCBI Taxonomy" id="765440"/>
    <lineage>
        <taxon>Eukaryota</taxon>
        <taxon>Fungi</taxon>
        <taxon>Dikarya</taxon>
        <taxon>Basidiomycota</taxon>
        <taxon>Agaricomycotina</taxon>
        <taxon>Agaricomycetes</taxon>
        <taxon>Agaricomycetidae</taxon>
        <taxon>Atheliales</taxon>
        <taxon>Atheliaceae</taxon>
        <taxon>Piloderma</taxon>
    </lineage>
</organism>
<evidence type="ECO:0000256" key="1">
    <source>
        <dbReference type="SAM" id="MobiDB-lite"/>
    </source>
</evidence>
<accession>A0A0C3GHV3</accession>
<feature type="compositionally biased region" description="Basic and acidic residues" evidence="1">
    <location>
        <begin position="270"/>
        <end position="287"/>
    </location>
</feature>
<dbReference type="HOGENOM" id="CLU_837059_0_0_1"/>
<evidence type="ECO:0000313" key="3">
    <source>
        <dbReference type="Proteomes" id="UP000054166"/>
    </source>
</evidence>
<reference evidence="2 3" key="1">
    <citation type="submission" date="2014-04" db="EMBL/GenBank/DDBJ databases">
        <authorList>
            <consortium name="DOE Joint Genome Institute"/>
            <person name="Kuo A."/>
            <person name="Tarkka M."/>
            <person name="Buscot F."/>
            <person name="Kohler A."/>
            <person name="Nagy L.G."/>
            <person name="Floudas D."/>
            <person name="Copeland A."/>
            <person name="Barry K.W."/>
            <person name="Cichocki N."/>
            <person name="Veneault-Fourrey C."/>
            <person name="LaButti K."/>
            <person name="Lindquist E.A."/>
            <person name="Lipzen A."/>
            <person name="Lundell T."/>
            <person name="Morin E."/>
            <person name="Murat C."/>
            <person name="Sun H."/>
            <person name="Tunlid A."/>
            <person name="Henrissat B."/>
            <person name="Grigoriev I.V."/>
            <person name="Hibbett D.S."/>
            <person name="Martin F."/>
            <person name="Nordberg H.P."/>
            <person name="Cantor M.N."/>
            <person name="Hua S.X."/>
        </authorList>
    </citation>
    <scope>NUCLEOTIDE SEQUENCE [LARGE SCALE GENOMIC DNA]</scope>
    <source>
        <strain evidence="2 3">F 1598</strain>
    </source>
</reference>
<feature type="compositionally biased region" description="Basic and acidic residues" evidence="1">
    <location>
        <begin position="61"/>
        <end position="71"/>
    </location>
</feature>
<feature type="compositionally biased region" description="Pro residues" evidence="1">
    <location>
        <begin position="105"/>
        <end position="114"/>
    </location>
</feature>
<dbReference type="EMBL" id="KN832972">
    <property type="protein sequence ID" value="KIM91234.1"/>
    <property type="molecule type" value="Genomic_DNA"/>
</dbReference>
<feature type="compositionally biased region" description="Low complexity" evidence="1">
    <location>
        <begin position="115"/>
        <end position="127"/>
    </location>
</feature>
<feature type="compositionally biased region" description="Basic residues" evidence="1">
    <location>
        <begin position="309"/>
        <end position="332"/>
    </location>
</feature>
<feature type="region of interest" description="Disordered" evidence="1">
    <location>
        <begin position="1"/>
        <end position="332"/>
    </location>
</feature>
<feature type="compositionally biased region" description="Polar residues" evidence="1">
    <location>
        <begin position="224"/>
        <end position="242"/>
    </location>
</feature>
<dbReference type="Proteomes" id="UP000054166">
    <property type="component" value="Unassembled WGS sequence"/>
</dbReference>
<gene>
    <name evidence="2" type="ORF">PILCRDRAFT_84227</name>
</gene>
<feature type="compositionally biased region" description="Polar residues" evidence="1">
    <location>
        <begin position="162"/>
        <end position="180"/>
    </location>
</feature>
<feature type="compositionally biased region" description="Low complexity" evidence="1">
    <location>
        <begin position="25"/>
        <end position="34"/>
    </location>
</feature>
<proteinExistence type="predicted"/>
<feature type="compositionally biased region" description="Polar residues" evidence="1">
    <location>
        <begin position="129"/>
        <end position="139"/>
    </location>
</feature>
<sequence>MRKSAIRRPQTAAQNSQARKRETQNHNQTQTQTDTTRHLEISKTTKKSRNTQYRLPPQTPFHERTKGEIGAKKSYPPAAPPGTPAPQTAEDKKPATTDSQRPAKRTPPPKPPRLPTTETAKPTKPATSAGRQRATSRNKNLLMPKNPTTPTATANGREPNEPRTNGLNTIESSSNISKRNAGNGKSWRKGGNPEHRKQKVKQSQKTLKQPHLKAKSSNKRAKQPNRTTHNTNNVQTRNHNTPPSDPQYPPGKETPQDNKQTTKNPPTPYDKPDPNKRARQKSKTEKTRKARRRITTTRKTRQTPPTTKQQKKQRTRTKHRKSNRHRGKEKQP</sequence>
<feature type="compositionally biased region" description="Low complexity" evidence="1">
    <location>
        <begin position="146"/>
        <end position="155"/>
    </location>
</feature>
<reference evidence="3" key="2">
    <citation type="submission" date="2015-01" db="EMBL/GenBank/DDBJ databases">
        <title>Evolutionary Origins and Diversification of the Mycorrhizal Mutualists.</title>
        <authorList>
            <consortium name="DOE Joint Genome Institute"/>
            <consortium name="Mycorrhizal Genomics Consortium"/>
            <person name="Kohler A."/>
            <person name="Kuo A."/>
            <person name="Nagy L.G."/>
            <person name="Floudas D."/>
            <person name="Copeland A."/>
            <person name="Barry K.W."/>
            <person name="Cichocki N."/>
            <person name="Veneault-Fourrey C."/>
            <person name="LaButti K."/>
            <person name="Lindquist E.A."/>
            <person name="Lipzen A."/>
            <person name="Lundell T."/>
            <person name="Morin E."/>
            <person name="Murat C."/>
            <person name="Riley R."/>
            <person name="Ohm R."/>
            <person name="Sun H."/>
            <person name="Tunlid A."/>
            <person name="Henrissat B."/>
            <person name="Grigoriev I.V."/>
            <person name="Hibbett D.S."/>
            <person name="Martin F."/>
        </authorList>
    </citation>
    <scope>NUCLEOTIDE SEQUENCE [LARGE SCALE GENOMIC DNA]</scope>
    <source>
        <strain evidence="3">F 1598</strain>
    </source>
</reference>
<name>A0A0C3GHV3_PILCF</name>
<dbReference type="InParanoid" id="A0A0C3GHV3"/>
<feature type="compositionally biased region" description="Basic residues" evidence="1">
    <location>
        <begin position="288"/>
        <end position="301"/>
    </location>
</feature>
<keyword evidence="3" id="KW-1185">Reference proteome</keyword>
<protein>
    <submittedName>
        <fullName evidence="2">Uncharacterized protein</fullName>
    </submittedName>
</protein>
<dbReference type="AlphaFoldDB" id="A0A0C3GHV3"/>